<proteinExistence type="predicted"/>
<name>A0A9X9Q9V6_GULGU</name>
<comment type="caution">
    <text evidence="1">The sequence shown here is derived from an EMBL/GenBank/DDBJ whole genome shotgun (WGS) entry which is preliminary data.</text>
</comment>
<sequence length="56" mass="6356">MSCCIFPRSNELMIQGIFPVSCMNSKVRRCSKCFTSTCPFSNQIDPKSFRQACQQA</sequence>
<evidence type="ECO:0000313" key="2">
    <source>
        <dbReference type="Proteomes" id="UP000269945"/>
    </source>
</evidence>
<organism evidence="1 2">
    <name type="scientific">Gulo gulo</name>
    <name type="common">Wolverine</name>
    <name type="synonym">Gluton</name>
    <dbReference type="NCBI Taxonomy" id="48420"/>
    <lineage>
        <taxon>Eukaryota</taxon>
        <taxon>Metazoa</taxon>
        <taxon>Chordata</taxon>
        <taxon>Craniata</taxon>
        <taxon>Vertebrata</taxon>
        <taxon>Euteleostomi</taxon>
        <taxon>Mammalia</taxon>
        <taxon>Eutheria</taxon>
        <taxon>Laurasiatheria</taxon>
        <taxon>Carnivora</taxon>
        <taxon>Caniformia</taxon>
        <taxon>Musteloidea</taxon>
        <taxon>Mustelidae</taxon>
        <taxon>Guloninae</taxon>
        <taxon>Gulo</taxon>
    </lineage>
</organism>
<reference evidence="1 2" key="1">
    <citation type="submission" date="2018-10" db="EMBL/GenBank/DDBJ databases">
        <authorList>
            <person name="Ekblom R."/>
            <person name="Jareborg N."/>
        </authorList>
    </citation>
    <scope>NUCLEOTIDE SEQUENCE [LARGE SCALE GENOMIC DNA]</scope>
    <source>
        <tissue evidence="1">Muscle</tissue>
    </source>
</reference>
<dbReference type="AlphaFoldDB" id="A0A9X9Q9V6"/>
<dbReference type="EMBL" id="CYRY02045663">
    <property type="protein sequence ID" value="VCX41178.1"/>
    <property type="molecule type" value="Genomic_DNA"/>
</dbReference>
<protein>
    <submittedName>
        <fullName evidence="1">Uncharacterized protein</fullName>
    </submittedName>
</protein>
<evidence type="ECO:0000313" key="1">
    <source>
        <dbReference type="EMBL" id="VCX41178.1"/>
    </source>
</evidence>
<keyword evidence="2" id="KW-1185">Reference proteome</keyword>
<dbReference type="Proteomes" id="UP000269945">
    <property type="component" value="Unassembled WGS sequence"/>
</dbReference>
<accession>A0A9X9Q9V6</accession>
<gene>
    <name evidence="1" type="ORF">BN2614_LOCUS2</name>
</gene>